<dbReference type="PIRSF" id="PIRSF005485">
    <property type="entry name" value="HrcA"/>
    <property type="match status" value="1"/>
</dbReference>
<evidence type="ECO:0000313" key="8">
    <source>
        <dbReference type="Proteomes" id="UP001254165"/>
    </source>
</evidence>
<dbReference type="Pfam" id="PF01628">
    <property type="entry name" value="HrcA"/>
    <property type="match status" value="1"/>
</dbReference>
<dbReference type="HAMAP" id="MF_00081">
    <property type="entry name" value="HrcA"/>
    <property type="match status" value="1"/>
</dbReference>
<evidence type="ECO:0000256" key="5">
    <source>
        <dbReference type="HAMAP-Rule" id="MF_00081"/>
    </source>
</evidence>
<dbReference type="Gene3D" id="3.30.390.60">
    <property type="entry name" value="Heat-inducible transcription repressor hrca homolog, domain 3"/>
    <property type="match status" value="1"/>
</dbReference>
<keyword evidence="4 5" id="KW-0804">Transcription</keyword>
<gene>
    <name evidence="5 7" type="primary">hrcA</name>
    <name evidence="7" type="ORF">QYE77_03830</name>
</gene>
<accession>A0ABU3NKP2</accession>
<keyword evidence="3 5" id="KW-0346">Stress response</keyword>
<organism evidence="7 8">
    <name type="scientific">Thermanaerothrix solaris</name>
    <dbReference type="NCBI Taxonomy" id="3058434"/>
    <lineage>
        <taxon>Bacteria</taxon>
        <taxon>Bacillati</taxon>
        <taxon>Chloroflexota</taxon>
        <taxon>Anaerolineae</taxon>
        <taxon>Anaerolineales</taxon>
        <taxon>Anaerolineaceae</taxon>
        <taxon>Thermanaerothrix</taxon>
    </lineage>
</organism>
<evidence type="ECO:0000256" key="1">
    <source>
        <dbReference type="ARBA" id="ARBA00022491"/>
    </source>
</evidence>
<comment type="function">
    <text evidence="5">Negative regulator of class I heat shock genes (grpE-dnaK-dnaJ and groELS operons). Prevents heat-shock induction of these operons.</text>
</comment>
<dbReference type="SUPFAM" id="SSF46785">
    <property type="entry name" value="Winged helix' DNA-binding domain"/>
    <property type="match status" value="1"/>
</dbReference>
<proteinExistence type="inferred from homology"/>
<evidence type="ECO:0000256" key="4">
    <source>
        <dbReference type="ARBA" id="ARBA00023163"/>
    </source>
</evidence>
<dbReference type="InterPro" id="IPR023120">
    <property type="entry name" value="WHTH_transcript_rep_HrcA_IDD"/>
</dbReference>
<dbReference type="Gene3D" id="3.30.450.40">
    <property type="match status" value="1"/>
</dbReference>
<evidence type="ECO:0000313" key="7">
    <source>
        <dbReference type="EMBL" id="MDT8897384.1"/>
    </source>
</evidence>
<name>A0ABU3NKP2_9CHLR</name>
<dbReference type="PANTHER" id="PTHR34824:SF1">
    <property type="entry name" value="HEAT-INDUCIBLE TRANSCRIPTION REPRESSOR HRCA"/>
    <property type="match status" value="1"/>
</dbReference>
<dbReference type="Gene3D" id="1.10.10.10">
    <property type="entry name" value="Winged helix-like DNA-binding domain superfamily/Winged helix DNA-binding domain"/>
    <property type="match status" value="1"/>
</dbReference>
<keyword evidence="2 5" id="KW-0805">Transcription regulation</keyword>
<dbReference type="InterPro" id="IPR036390">
    <property type="entry name" value="WH_DNA-bd_sf"/>
</dbReference>
<dbReference type="InterPro" id="IPR002571">
    <property type="entry name" value="HrcA"/>
</dbReference>
<sequence>MNDLTERQKFILTLVIHEYIRTATPVASQHLVARYKLDMSSATVRNELAVLTERGYLRQPHTSAGRVPTEEGYRYFVSRLIQATELPDSTRRMISHQFYQMRYDVEQWMRLAASILAHQSRAASLVTAPHPEKARLKHLELIATRGRQVLMVLVMVGGEIHQRILILSEPVGQDQLSQAAHHITTLYQGKDAEQIRTLRSLVEGLEADVVEWVLEEMEQVDSVVAGEVYLDGLTNVLSEPEFTASDEARRALKLLEEPTLLQDLLARTVLTHTPGGIQVLIGGEGTWEELRQCSIVLGSYGAPGVAVGTLGVLGPMRMSYGRAISVVRFMSNLLSDLVTETLMDDSAIKPEGEVSHE</sequence>
<comment type="caution">
    <text evidence="7">The sequence shown here is derived from an EMBL/GenBank/DDBJ whole genome shotgun (WGS) entry which is preliminary data.</text>
</comment>
<dbReference type="NCBIfam" id="TIGR00331">
    <property type="entry name" value="hrcA"/>
    <property type="match status" value="1"/>
</dbReference>
<dbReference type="InterPro" id="IPR036388">
    <property type="entry name" value="WH-like_DNA-bd_sf"/>
</dbReference>
<reference evidence="7 8" key="1">
    <citation type="submission" date="2023-07" db="EMBL/GenBank/DDBJ databases">
        <title>Novel species of Thermanaerothrix with wide hydrolytic capabilities.</title>
        <authorList>
            <person name="Zayulina K.S."/>
            <person name="Podosokorskaya O.A."/>
            <person name="Elcheninov A.G."/>
        </authorList>
    </citation>
    <scope>NUCLEOTIDE SEQUENCE [LARGE SCALE GENOMIC DNA]</scope>
    <source>
        <strain evidence="7 8">4228-RoL</strain>
    </source>
</reference>
<dbReference type="Proteomes" id="UP001254165">
    <property type="component" value="Unassembled WGS sequence"/>
</dbReference>
<dbReference type="InterPro" id="IPR021153">
    <property type="entry name" value="HrcA_C"/>
</dbReference>
<feature type="domain" description="Heat-inducible transcription repressor HrcA C-terminal" evidence="6">
    <location>
        <begin position="106"/>
        <end position="324"/>
    </location>
</feature>
<evidence type="ECO:0000256" key="3">
    <source>
        <dbReference type="ARBA" id="ARBA00023016"/>
    </source>
</evidence>
<dbReference type="SUPFAM" id="SSF55781">
    <property type="entry name" value="GAF domain-like"/>
    <property type="match status" value="1"/>
</dbReference>
<dbReference type="InterPro" id="IPR029016">
    <property type="entry name" value="GAF-like_dom_sf"/>
</dbReference>
<dbReference type="EMBL" id="JAUHMF010000001">
    <property type="protein sequence ID" value="MDT8897384.1"/>
    <property type="molecule type" value="Genomic_DNA"/>
</dbReference>
<dbReference type="RefSeq" id="WP_315624037.1">
    <property type="nucleotide sequence ID" value="NZ_JAUHMF010000001.1"/>
</dbReference>
<protein>
    <recommendedName>
        <fullName evidence="5">Heat-inducible transcription repressor HrcA</fullName>
    </recommendedName>
</protein>
<evidence type="ECO:0000259" key="6">
    <source>
        <dbReference type="Pfam" id="PF01628"/>
    </source>
</evidence>
<evidence type="ECO:0000256" key="2">
    <source>
        <dbReference type="ARBA" id="ARBA00023015"/>
    </source>
</evidence>
<comment type="similarity">
    <text evidence="5">Belongs to the HrcA family.</text>
</comment>
<keyword evidence="8" id="KW-1185">Reference proteome</keyword>
<dbReference type="PANTHER" id="PTHR34824">
    <property type="entry name" value="HEAT-INDUCIBLE TRANSCRIPTION REPRESSOR HRCA"/>
    <property type="match status" value="1"/>
</dbReference>
<keyword evidence="1 5" id="KW-0678">Repressor</keyword>